<gene>
    <name evidence="5" type="ORF">SVA_3159</name>
</gene>
<keyword evidence="1" id="KW-0479">Metal-binding</keyword>
<evidence type="ECO:0000256" key="1">
    <source>
        <dbReference type="ARBA" id="ARBA00022723"/>
    </source>
</evidence>
<dbReference type="KEGG" id="sva:SVA_3159"/>
<feature type="signal peptide" evidence="3">
    <location>
        <begin position="1"/>
        <end position="17"/>
    </location>
</feature>
<dbReference type="EMBL" id="AP014936">
    <property type="protein sequence ID" value="BAU49707.1"/>
    <property type="molecule type" value="Genomic_DNA"/>
</dbReference>
<evidence type="ECO:0000259" key="4">
    <source>
        <dbReference type="Pfam" id="PF00127"/>
    </source>
</evidence>
<evidence type="ECO:0000313" key="5">
    <source>
        <dbReference type="EMBL" id="BAU49707.1"/>
    </source>
</evidence>
<protein>
    <recommendedName>
        <fullName evidence="4">Blue (type 1) copper domain-containing protein</fullName>
    </recommendedName>
</protein>
<organism evidence="5 6">
    <name type="scientific">Sulfurifustis variabilis</name>
    <dbReference type="NCBI Taxonomy" id="1675686"/>
    <lineage>
        <taxon>Bacteria</taxon>
        <taxon>Pseudomonadati</taxon>
        <taxon>Pseudomonadota</taxon>
        <taxon>Gammaproteobacteria</taxon>
        <taxon>Acidiferrobacterales</taxon>
        <taxon>Acidiferrobacteraceae</taxon>
        <taxon>Sulfurifustis</taxon>
    </lineage>
</organism>
<evidence type="ECO:0000256" key="3">
    <source>
        <dbReference type="SAM" id="SignalP"/>
    </source>
</evidence>
<accession>A0A1B4VG04</accession>
<dbReference type="Pfam" id="PF00127">
    <property type="entry name" value="Copper-bind"/>
    <property type="match status" value="1"/>
</dbReference>
<dbReference type="CDD" id="cd04211">
    <property type="entry name" value="Cupredoxin_like_2"/>
    <property type="match status" value="1"/>
</dbReference>
<feature type="domain" description="Blue (type 1) copper" evidence="4">
    <location>
        <begin position="72"/>
        <end position="176"/>
    </location>
</feature>
<keyword evidence="6" id="KW-1185">Reference proteome</keyword>
<dbReference type="Proteomes" id="UP000218899">
    <property type="component" value="Chromosome"/>
</dbReference>
<proteinExistence type="predicted"/>
<dbReference type="InterPro" id="IPR008972">
    <property type="entry name" value="Cupredoxin"/>
</dbReference>
<dbReference type="AlphaFoldDB" id="A0A1B4VG04"/>
<dbReference type="Gene3D" id="2.60.40.420">
    <property type="entry name" value="Cupredoxins - blue copper proteins"/>
    <property type="match status" value="1"/>
</dbReference>
<keyword evidence="2" id="KW-0186">Copper</keyword>
<sequence>MRKTFAILLFGALPALAYGAGNHSGGHDMHGGHDMGQMKRDGHDMSGMSQMHNTGAGRPGDPAKVSRTIEVTMDDNMRFTPNRIEVKAGETVRFFVRNTGKLQHEFVLGSMAELKEHAAMMRAMPDMKHAEPNMVTLAGGKLGGLVWQFDQAGTVDFACLLPGHLEAGMAGKIKVE</sequence>
<name>A0A1B4VG04_9GAMM</name>
<evidence type="ECO:0000313" key="6">
    <source>
        <dbReference type="Proteomes" id="UP000218899"/>
    </source>
</evidence>
<feature type="chain" id="PRO_5008571432" description="Blue (type 1) copper domain-containing protein" evidence="3">
    <location>
        <begin position="18"/>
        <end position="176"/>
    </location>
</feature>
<dbReference type="InterPro" id="IPR000923">
    <property type="entry name" value="BlueCu_1"/>
</dbReference>
<dbReference type="GO" id="GO:0005507">
    <property type="term" value="F:copper ion binding"/>
    <property type="evidence" value="ECO:0007669"/>
    <property type="project" value="InterPro"/>
</dbReference>
<keyword evidence="3" id="KW-0732">Signal</keyword>
<dbReference type="PANTHER" id="PTHR38439:SF3">
    <property type="entry name" value="COPPER-RESISTANT CUPROPROTEIN COPI"/>
    <property type="match status" value="1"/>
</dbReference>
<reference evidence="5 6" key="1">
    <citation type="submission" date="2015-08" db="EMBL/GenBank/DDBJ databases">
        <title>Complete genome sequence of Sulfurifustis variabilis.</title>
        <authorList>
            <person name="Miura A."/>
            <person name="Kojima H."/>
            <person name="Fukui M."/>
        </authorList>
    </citation>
    <scope>NUCLEOTIDE SEQUENCE [LARGE SCALE GENOMIC DNA]</scope>
    <source>
        <strain evidence="6">skN76</strain>
    </source>
</reference>
<dbReference type="PANTHER" id="PTHR38439">
    <property type="entry name" value="AURACYANIN-B"/>
    <property type="match status" value="1"/>
</dbReference>
<dbReference type="GO" id="GO:0009055">
    <property type="term" value="F:electron transfer activity"/>
    <property type="evidence" value="ECO:0007669"/>
    <property type="project" value="InterPro"/>
</dbReference>
<dbReference type="RefSeq" id="WP_096462080.1">
    <property type="nucleotide sequence ID" value="NZ_AP014936.1"/>
</dbReference>
<dbReference type="SUPFAM" id="SSF49503">
    <property type="entry name" value="Cupredoxins"/>
    <property type="match status" value="1"/>
</dbReference>
<evidence type="ECO:0000256" key="2">
    <source>
        <dbReference type="ARBA" id="ARBA00023008"/>
    </source>
</evidence>
<dbReference type="InterPro" id="IPR050845">
    <property type="entry name" value="Cu-binding_ET"/>
</dbReference>
<dbReference type="OrthoDB" id="9816061at2"/>